<organism evidence="3 4">
    <name type="scientific">Sediminicurvatus halobius</name>
    <dbReference type="NCBI Taxonomy" id="2182432"/>
    <lineage>
        <taxon>Bacteria</taxon>
        <taxon>Pseudomonadati</taxon>
        <taxon>Pseudomonadota</taxon>
        <taxon>Gammaproteobacteria</taxon>
        <taxon>Chromatiales</taxon>
        <taxon>Ectothiorhodospiraceae</taxon>
        <taxon>Sediminicurvatus</taxon>
    </lineage>
</organism>
<keyword evidence="2" id="KW-0812">Transmembrane</keyword>
<dbReference type="RefSeq" id="WP_109679749.1">
    <property type="nucleotide sequence ID" value="NZ_CP086615.1"/>
</dbReference>
<feature type="transmembrane region" description="Helical" evidence="2">
    <location>
        <begin position="33"/>
        <end position="52"/>
    </location>
</feature>
<sequence length="731" mass="77388">MSAQPPEAPGHDGDRLAGDEPATGSAPASRRRWLTVTITLVLFLGLMVLATVTQDARFSVTAITQWMGVSLAKEPERQDWPIRGLNACQPREDGGCDTLEALESLARPVLRLTAGTRVVFASQGADTLRISVLATPERRATLLNGLDGSKHGSFDDTLLLTARRAQESPHNFSFAFYGIADIGRTAGQTAGMLLSGEVRLVGRPVYGPRYTVYTERLEPGDSVLLLNAAGEPAPAFGAVYLNADRDQDGFSVLLQGEAESAHISRFGGTDIDFAVGRLYYMIANPITLYLGAVGVVLVVLGTLVQGLLWILAGPANAQARGTPAGNGWRARETFALIGRPLGKALGRVRQRVSGLISQHRCLFAALALGGALALPAPGTHAAPRQAQLTVFEQGQAVLVRAQGACLALAPLHVLAGDTGGYLIPEDGAGARYAGHLLHELPFDIAVLEVPEIPAAECGLHLGEIARGVSRAPDLRGRVQLRAVTGGGAIRTRPVRPEALGGPMLLVSPDGDYHITTGMSGSVITVDGSPLAMLLRVNEGGIGEALRLDYLAYWITPVLQAGAAAGRSAPAVAGDPAALAARILRVTARPAPGSPDADVLLGAAEPRGPWRAVDPPYPVEVELGLEADDGVPEIGCVRLDLRQVEQPARKPRAYELLVSPTAEGRNHRTLAHGTIPRMTRVWAVHRNVPVRAHRLLLRLRSNWGDPRQLALGRLLAYPAVAPGQCESEFAEP</sequence>
<keyword evidence="2" id="KW-1133">Transmembrane helix</keyword>
<proteinExistence type="predicted"/>
<dbReference type="EMBL" id="QFFI01000030">
    <property type="protein sequence ID" value="PWG61597.1"/>
    <property type="molecule type" value="Genomic_DNA"/>
</dbReference>
<evidence type="ECO:0000256" key="1">
    <source>
        <dbReference type="SAM" id="MobiDB-lite"/>
    </source>
</evidence>
<evidence type="ECO:0000313" key="4">
    <source>
        <dbReference type="Proteomes" id="UP000245474"/>
    </source>
</evidence>
<gene>
    <name evidence="3" type="ORF">DEM34_15520</name>
</gene>
<feature type="transmembrane region" description="Helical" evidence="2">
    <location>
        <begin position="286"/>
        <end position="312"/>
    </location>
</feature>
<evidence type="ECO:0000256" key="2">
    <source>
        <dbReference type="SAM" id="Phobius"/>
    </source>
</evidence>
<accession>A0A2U2MXQ5</accession>
<comment type="caution">
    <text evidence="3">The sequence shown here is derived from an EMBL/GenBank/DDBJ whole genome shotgun (WGS) entry which is preliminary data.</text>
</comment>
<feature type="compositionally biased region" description="Basic and acidic residues" evidence="1">
    <location>
        <begin position="9"/>
        <end position="18"/>
    </location>
</feature>
<dbReference type="AlphaFoldDB" id="A0A2U2MXQ5"/>
<keyword evidence="4" id="KW-1185">Reference proteome</keyword>
<feature type="region of interest" description="Disordered" evidence="1">
    <location>
        <begin position="1"/>
        <end position="28"/>
    </location>
</feature>
<dbReference type="Proteomes" id="UP000245474">
    <property type="component" value="Unassembled WGS sequence"/>
</dbReference>
<reference evidence="3 4" key="1">
    <citation type="submission" date="2018-05" db="EMBL/GenBank/DDBJ databases">
        <title>Spiribacter halobius sp. nov., a moderately halophilic bacterium isolated from marine solar saltern.</title>
        <authorList>
            <person name="Zheng W.-S."/>
            <person name="Lu D.-C."/>
            <person name="Du Z.-J."/>
        </authorList>
    </citation>
    <scope>NUCLEOTIDE SEQUENCE [LARGE SCALE GENOMIC DNA]</scope>
    <source>
        <strain evidence="3 4">E85</strain>
    </source>
</reference>
<keyword evidence="2" id="KW-0472">Membrane</keyword>
<name>A0A2U2MXQ5_9GAMM</name>
<protein>
    <submittedName>
        <fullName evidence="3">Uncharacterized protein</fullName>
    </submittedName>
</protein>
<evidence type="ECO:0000313" key="3">
    <source>
        <dbReference type="EMBL" id="PWG61597.1"/>
    </source>
</evidence>